<protein>
    <submittedName>
        <fullName evidence="2">Uncharacterized protein</fullName>
    </submittedName>
</protein>
<evidence type="ECO:0000313" key="3">
    <source>
        <dbReference type="Proteomes" id="UP000053105"/>
    </source>
</evidence>
<sequence length="80" mass="9139">MVNERRDIMQLPPSPSLSLPPTRNRFSRLVSREAQVFSPKTPPIEIRGNRQTGKSANRQTDKPANQQQQQQQLVVTSKFP</sequence>
<dbReference type="EMBL" id="KQ435911">
    <property type="protein sequence ID" value="KOX68908.1"/>
    <property type="molecule type" value="Genomic_DNA"/>
</dbReference>
<feature type="region of interest" description="Disordered" evidence="1">
    <location>
        <begin position="1"/>
        <end position="80"/>
    </location>
</feature>
<organism evidence="2 3">
    <name type="scientific">Melipona quadrifasciata</name>
    <dbReference type="NCBI Taxonomy" id="166423"/>
    <lineage>
        <taxon>Eukaryota</taxon>
        <taxon>Metazoa</taxon>
        <taxon>Ecdysozoa</taxon>
        <taxon>Arthropoda</taxon>
        <taxon>Hexapoda</taxon>
        <taxon>Insecta</taxon>
        <taxon>Pterygota</taxon>
        <taxon>Neoptera</taxon>
        <taxon>Endopterygota</taxon>
        <taxon>Hymenoptera</taxon>
        <taxon>Apocrita</taxon>
        <taxon>Aculeata</taxon>
        <taxon>Apoidea</taxon>
        <taxon>Anthophila</taxon>
        <taxon>Apidae</taxon>
        <taxon>Melipona</taxon>
    </lineage>
</organism>
<evidence type="ECO:0000256" key="1">
    <source>
        <dbReference type="SAM" id="MobiDB-lite"/>
    </source>
</evidence>
<accession>A0A0N1IT46</accession>
<proteinExistence type="predicted"/>
<gene>
    <name evidence="2" type="ORF">WN51_06828</name>
</gene>
<keyword evidence="3" id="KW-1185">Reference proteome</keyword>
<reference evidence="2 3" key="1">
    <citation type="submission" date="2015-07" db="EMBL/GenBank/DDBJ databases">
        <title>The genome of Melipona quadrifasciata.</title>
        <authorList>
            <person name="Pan H."/>
            <person name="Kapheim K."/>
        </authorList>
    </citation>
    <scope>NUCLEOTIDE SEQUENCE [LARGE SCALE GENOMIC DNA]</scope>
    <source>
        <strain evidence="2">0111107301</strain>
        <tissue evidence="2">Whole body</tissue>
    </source>
</reference>
<evidence type="ECO:0000313" key="2">
    <source>
        <dbReference type="EMBL" id="KOX68908.1"/>
    </source>
</evidence>
<feature type="compositionally biased region" description="Polar residues" evidence="1">
    <location>
        <begin position="49"/>
        <end position="65"/>
    </location>
</feature>
<name>A0A0N1IT46_9HYME</name>
<dbReference type="Proteomes" id="UP000053105">
    <property type="component" value="Unassembled WGS sequence"/>
</dbReference>
<dbReference type="AlphaFoldDB" id="A0A0N1IT46"/>